<sequence length="655" mass="74679">MPSTTAEQTRKQKVQKLADLPSHLCIPEIDEEAENPEPECYDGDEYDDADGVAAAAPKVSDDVTDEQHASQYYAQDGSDFDWEEAHAGYVASYLEAGENPEVTEEEPETEPGELAGSRCGSCHWLDGDGQWRVGDVPPSEWCSEAEAAEDDAAADEGHEEEQWPADGDEDPGQANGDAGWPADEVNDDYYEFYEGPLNADDEDRKFFAEQWNDDHEGPDDEEQWKEAADEGPECEEEQWKEAADEGPQWEEEQWKEAADEGPECEQWKEAADEGPECKQWEEAADEGPQWEEEQWKEAADEGPACEEEQWEEAADEGPDHEQWKEAADEGPKEEQWKEAADDEGPDHEEEQWKAADGEGPNRADIYTWPRASCEDVTEQYPSQAERNRLDKWWSRYKRSPSQDMASWLDAATDAEKLEICCNVSDERSWIQRYYDNATHPKPPADRTRDLKGIRDRWNDGDCRWNNSEERKRVLEGMDVNEMKRRDPKRKKVVDANRLARRVAYLRIEYQHRSGSYYVIENPTGSMLFEYPCIKARLRAHKAKSINLCLGAVGAPSRKCVTLWGTAPFLPKLYEQLSGTRRNQLRRIQSFLKMDISRGYVDDRGRARRVADLLDDHFKTLKPKPVVDELDMELMDSGDISSSDSGLEDLVGPAPP</sequence>
<feature type="compositionally biased region" description="Basic and acidic residues" evidence="1">
    <location>
        <begin position="265"/>
        <end position="281"/>
    </location>
</feature>
<feature type="compositionally biased region" description="Acidic residues" evidence="1">
    <location>
        <begin position="216"/>
        <end position="236"/>
    </location>
</feature>
<dbReference type="EMBL" id="LSRX01000020">
    <property type="protein sequence ID" value="OLQ14039.1"/>
    <property type="molecule type" value="Genomic_DNA"/>
</dbReference>
<reference evidence="2 3" key="1">
    <citation type="submission" date="2016-02" db="EMBL/GenBank/DDBJ databases">
        <title>Genome analysis of coral dinoflagellate symbionts highlights evolutionary adaptations to a symbiotic lifestyle.</title>
        <authorList>
            <person name="Aranda M."/>
            <person name="Li Y."/>
            <person name="Liew Y.J."/>
            <person name="Baumgarten S."/>
            <person name="Simakov O."/>
            <person name="Wilson M."/>
            <person name="Piel J."/>
            <person name="Ashoor H."/>
            <person name="Bougouffa S."/>
            <person name="Bajic V.B."/>
            <person name="Ryu T."/>
            <person name="Ravasi T."/>
            <person name="Bayer T."/>
            <person name="Micklem G."/>
            <person name="Kim H."/>
            <person name="Bhak J."/>
            <person name="Lajeunesse T.C."/>
            <person name="Voolstra C.R."/>
        </authorList>
    </citation>
    <scope>NUCLEOTIDE SEQUENCE [LARGE SCALE GENOMIC DNA]</scope>
    <source>
        <strain evidence="2 3">CCMP2467</strain>
    </source>
</reference>
<feature type="compositionally biased region" description="Acidic residues" evidence="1">
    <location>
        <begin position="340"/>
        <end position="349"/>
    </location>
</feature>
<evidence type="ECO:0000256" key="1">
    <source>
        <dbReference type="SAM" id="MobiDB-lite"/>
    </source>
</evidence>
<organism evidence="2 3">
    <name type="scientific">Symbiodinium microadriaticum</name>
    <name type="common">Dinoflagellate</name>
    <name type="synonym">Zooxanthella microadriatica</name>
    <dbReference type="NCBI Taxonomy" id="2951"/>
    <lineage>
        <taxon>Eukaryota</taxon>
        <taxon>Sar</taxon>
        <taxon>Alveolata</taxon>
        <taxon>Dinophyceae</taxon>
        <taxon>Suessiales</taxon>
        <taxon>Symbiodiniaceae</taxon>
        <taxon>Symbiodinium</taxon>
    </lineage>
</organism>
<gene>
    <name evidence="2" type="ORF">AK812_SmicGene1828</name>
</gene>
<evidence type="ECO:0000313" key="2">
    <source>
        <dbReference type="EMBL" id="OLQ14039.1"/>
    </source>
</evidence>
<feature type="compositionally biased region" description="Basic and acidic residues" evidence="1">
    <location>
        <begin position="317"/>
        <end position="339"/>
    </location>
</feature>
<name>A0A1Q9F350_SYMMI</name>
<keyword evidence="3" id="KW-1185">Reference proteome</keyword>
<evidence type="ECO:0000313" key="3">
    <source>
        <dbReference type="Proteomes" id="UP000186817"/>
    </source>
</evidence>
<accession>A0A1Q9F350</accession>
<feature type="compositionally biased region" description="Acidic residues" evidence="1">
    <location>
        <begin position="146"/>
        <end position="171"/>
    </location>
</feature>
<comment type="caution">
    <text evidence="2">The sequence shown here is derived from an EMBL/GenBank/DDBJ whole genome shotgun (WGS) entry which is preliminary data.</text>
</comment>
<feature type="compositionally biased region" description="Basic and acidic residues" evidence="1">
    <location>
        <begin position="202"/>
        <end position="215"/>
    </location>
</feature>
<dbReference type="AlphaFoldDB" id="A0A1Q9F350"/>
<protein>
    <submittedName>
        <fullName evidence="2">Uncharacterized protein</fullName>
    </submittedName>
</protein>
<feature type="region of interest" description="Disordered" evidence="1">
    <location>
        <begin position="94"/>
        <end position="365"/>
    </location>
</feature>
<feature type="compositionally biased region" description="Acidic residues" evidence="1">
    <location>
        <begin position="303"/>
        <end position="316"/>
    </location>
</feature>
<feature type="compositionally biased region" description="Acidic residues" evidence="1">
    <location>
        <begin position="282"/>
        <end position="292"/>
    </location>
</feature>
<dbReference type="OrthoDB" id="444654at2759"/>
<proteinExistence type="predicted"/>
<dbReference type="Proteomes" id="UP000186817">
    <property type="component" value="Unassembled WGS sequence"/>
</dbReference>
<feature type="region of interest" description="Disordered" evidence="1">
    <location>
        <begin position="635"/>
        <end position="655"/>
    </location>
</feature>
<feature type="compositionally biased region" description="Acidic residues" evidence="1">
    <location>
        <begin position="101"/>
        <end position="111"/>
    </location>
</feature>
<feature type="compositionally biased region" description="Basic and acidic residues" evidence="1">
    <location>
        <begin position="350"/>
        <end position="361"/>
    </location>
</feature>